<keyword evidence="1" id="KW-0808">Transferase</keyword>
<sequence>MTQPLAGVRVIEFGTVLMVPFAGQVLADLGADVIKVESLEGDPNRQVGAGPHPDLSGVALNLNRNKRSLAVDVRAAGGRAVLERLAATADVFLTNLRPLALDKLGVSYADVRHWRPDIVYCRSHGYGSDSGRADEPAYDDVVQAASGIAGLSERTRGEPELLPTVLADKVSGLTIAYGVLAALFQRATTGQGQEVEVPMFDTMVAFTLVEHLAGATTRPPLSTPGYDRVLTPHRRPHRTADGWIVVMPYSPRDWDRLWEHLDEHGHRARLRGLSPHEVKRLAPQMYGWLDEILVERSTAEWVDTFVTLDIAAAPVASLDELVDGPARELGVLREATHPLAGPYLEIRGPVRFSGAEASEPRPAPLIGQDSLDLLAELGIDPLHARNLVESGTVRVPEPPLVEEA</sequence>
<dbReference type="SUPFAM" id="SSF89796">
    <property type="entry name" value="CoA-transferase family III (CaiB/BaiF)"/>
    <property type="match status" value="1"/>
</dbReference>
<accession>A0ABN2N5A1</accession>
<dbReference type="InterPro" id="IPR044855">
    <property type="entry name" value="CoA-Trfase_III_dom3_sf"/>
</dbReference>
<dbReference type="GO" id="GO:0016740">
    <property type="term" value="F:transferase activity"/>
    <property type="evidence" value="ECO:0007669"/>
    <property type="project" value="UniProtKB-KW"/>
</dbReference>
<organism evidence="1 2">
    <name type="scientific">Pseudonocardia ailaonensis</name>
    <dbReference type="NCBI Taxonomy" id="367279"/>
    <lineage>
        <taxon>Bacteria</taxon>
        <taxon>Bacillati</taxon>
        <taxon>Actinomycetota</taxon>
        <taxon>Actinomycetes</taxon>
        <taxon>Pseudonocardiales</taxon>
        <taxon>Pseudonocardiaceae</taxon>
        <taxon>Pseudonocardia</taxon>
    </lineage>
</organism>
<gene>
    <name evidence="1" type="ORF">GCM10009836_36810</name>
</gene>
<proteinExistence type="predicted"/>
<comment type="caution">
    <text evidence="1">The sequence shown here is derived from an EMBL/GenBank/DDBJ whole genome shotgun (WGS) entry which is preliminary data.</text>
</comment>
<evidence type="ECO:0000313" key="2">
    <source>
        <dbReference type="Proteomes" id="UP001500449"/>
    </source>
</evidence>
<dbReference type="EMBL" id="BAAAQK010000009">
    <property type="protein sequence ID" value="GAA1853355.1"/>
    <property type="molecule type" value="Genomic_DNA"/>
</dbReference>
<reference evidence="1 2" key="1">
    <citation type="journal article" date="2019" name="Int. J. Syst. Evol. Microbiol.">
        <title>The Global Catalogue of Microorganisms (GCM) 10K type strain sequencing project: providing services to taxonomists for standard genome sequencing and annotation.</title>
        <authorList>
            <consortium name="The Broad Institute Genomics Platform"/>
            <consortium name="The Broad Institute Genome Sequencing Center for Infectious Disease"/>
            <person name="Wu L."/>
            <person name="Ma J."/>
        </authorList>
    </citation>
    <scope>NUCLEOTIDE SEQUENCE [LARGE SCALE GENOMIC DNA]</scope>
    <source>
        <strain evidence="1 2">JCM 16009</strain>
    </source>
</reference>
<dbReference type="Gene3D" id="3.40.50.10540">
    <property type="entry name" value="Crotonobetainyl-coa:carnitine coa-transferase, domain 1"/>
    <property type="match status" value="1"/>
</dbReference>
<dbReference type="InterPro" id="IPR050509">
    <property type="entry name" value="CoA-transferase_III"/>
</dbReference>
<dbReference type="PANTHER" id="PTHR48228:SF7">
    <property type="entry name" value="FATTY ACYL-COA TRANSFERASE RV3272-RELATED"/>
    <property type="match status" value="1"/>
</dbReference>
<dbReference type="Gene3D" id="3.30.1540.10">
    <property type="entry name" value="formyl-coa transferase, domain 3"/>
    <property type="match status" value="1"/>
</dbReference>
<dbReference type="RefSeq" id="WP_344418222.1">
    <property type="nucleotide sequence ID" value="NZ_BAAAQK010000009.1"/>
</dbReference>
<dbReference type="InterPro" id="IPR003673">
    <property type="entry name" value="CoA-Trfase_fam_III"/>
</dbReference>
<dbReference type="Proteomes" id="UP001500449">
    <property type="component" value="Unassembled WGS sequence"/>
</dbReference>
<name>A0ABN2N5A1_9PSEU</name>
<evidence type="ECO:0000313" key="1">
    <source>
        <dbReference type="EMBL" id="GAA1853355.1"/>
    </source>
</evidence>
<protein>
    <submittedName>
        <fullName evidence="1">CoA transferase</fullName>
    </submittedName>
</protein>
<dbReference type="Pfam" id="PF02515">
    <property type="entry name" value="CoA_transf_3"/>
    <property type="match status" value="1"/>
</dbReference>
<dbReference type="InterPro" id="IPR023606">
    <property type="entry name" value="CoA-Trfase_III_dom_1_sf"/>
</dbReference>
<dbReference type="PANTHER" id="PTHR48228">
    <property type="entry name" value="SUCCINYL-COA--D-CITRAMALATE COA-TRANSFERASE"/>
    <property type="match status" value="1"/>
</dbReference>
<keyword evidence="2" id="KW-1185">Reference proteome</keyword>